<reference evidence="2" key="2">
    <citation type="submission" date="2020-09" db="EMBL/GenBank/DDBJ databases">
        <authorList>
            <person name="Sun Q."/>
            <person name="Zhou Y."/>
        </authorList>
    </citation>
    <scope>NUCLEOTIDE SEQUENCE</scope>
    <source>
        <strain evidence="2">CGMCC 1.12160</strain>
    </source>
</reference>
<dbReference type="CDD" id="cd00093">
    <property type="entry name" value="HTH_XRE"/>
    <property type="match status" value="1"/>
</dbReference>
<organism evidence="2 3">
    <name type="scientific">Ornithinimicrobium tianjinense</name>
    <dbReference type="NCBI Taxonomy" id="1195761"/>
    <lineage>
        <taxon>Bacteria</taxon>
        <taxon>Bacillati</taxon>
        <taxon>Actinomycetota</taxon>
        <taxon>Actinomycetes</taxon>
        <taxon>Micrococcales</taxon>
        <taxon>Ornithinimicrobiaceae</taxon>
        <taxon>Ornithinimicrobium</taxon>
    </lineage>
</organism>
<dbReference type="GO" id="GO:0003677">
    <property type="term" value="F:DNA binding"/>
    <property type="evidence" value="ECO:0007669"/>
    <property type="project" value="InterPro"/>
</dbReference>
<comment type="caution">
    <text evidence="2">The sequence shown here is derived from an EMBL/GenBank/DDBJ whole genome shotgun (WGS) entry which is preliminary data.</text>
</comment>
<gene>
    <name evidence="2" type="ORF">GCM10011366_04180</name>
</gene>
<protein>
    <recommendedName>
        <fullName evidence="1">HTH cro/C1-type domain-containing protein</fullName>
    </recommendedName>
</protein>
<dbReference type="Pfam" id="PF01381">
    <property type="entry name" value="HTH_3"/>
    <property type="match status" value="1"/>
</dbReference>
<keyword evidence="3" id="KW-1185">Reference proteome</keyword>
<dbReference type="Proteomes" id="UP000605670">
    <property type="component" value="Unassembled WGS sequence"/>
</dbReference>
<evidence type="ECO:0000313" key="2">
    <source>
        <dbReference type="EMBL" id="GGF39732.1"/>
    </source>
</evidence>
<name>A0A917BFI2_9MICO</name>
<evidence type="ECO:0000259" key="1">
    <source>
        <dbReference type="PROSITE" id="PS50943"/>
    </source>
</evidence>
<sequence length="67" mass="7541">MEPWHEQLVARRRELGLRQVDVAELAGVSERFVRLLEAGKDSVRLDKVAPVLEVLGLRLALLPVETP</sequence>
<dbReference type="InterPro" id="IPR010982">
    <property type="entry name" value="Lambda_DNA-bd_dom_sf"/>
</dbReference>
<dbReference type="RefSeq" id="WP_188427948.1">
    <property type="nucleotide sequence ID" value="NZ_BAABKH010000010.1"/>
</dbReference>
<dbReference type="Gene3D" id="1.10.260.40">
    <property type="entry name" value="lambda repressor-like DNA-binding domains"/>
    <property type="match status" value="1"/>
</dbReference>
<dbReference type="AlphaFoldDB" id="A0A917BFI2"/>
<accession>A0A917BFI2</accession>
<reference evidence="2" key="1">
    <citation type="journal article" date="2014" name="Int. J. Syst. Evol. Microbiol.">
        <title>Complete genome sequence of Corynebacterium casei LMG S-19264T (=DSM 44701T), isolated from a smear-ripened cheese.</title>
        <authorList>
            <consortium name="US DOE Joint Genome Institute (JGI-PGF)"/>
            <person name="Walter F."/>
            <person name="Albersmeier A."/>
            <person name="Kalinowski J."/>
            <person name="Ruckert C."/>
        </authorList>
    </citation>
    <scope>NUCLEOTIDE SEQUENCE</scope>
    <source>
        <strain evidence="2">CGMCC 1.12160</strain>
    </source>
</reference>
<dbReference type="SUPFAM" id="SSF47413">
    <property type="entry name" value="lambda repressor-like DNA-binding domains"/>
    <property type="match status" value="1"/>
</dbReference>
<dbReference type="PROSITE" id="PS50943">
    <property type="entry name" value="HTH_CROC1"/>
    <property type="match status" value="1"/>
</dbReference>
<dbReference type="EMBL" id="BMEM01000001">
    <property type="protein sequence ID" value="GGF39732.1"/>
    <property type="molecule type" value="Genomic_DNA"/>
</dbReference>
<evidence type="ECO:0000313" key="3">
    <source>
        <dbReference type="Proteomes" id="UP000605670"/>
    </source>
</evidence>
<proteinExistence type="predicted"/>
<feature type="domain" description="HTH cro/C1-type" evidence="1">
    <location>
        <begin position="8"/>
        <end position="62"/>
    </location>
</feature>
<dbReference type="SMART" id="SM00530">
    <property type="entry name" value="HTH_XRE"/>
    <property type="match status" value="1"/>
</dbReference>
<dbReference type="InterPro" id="IPR001387">
    <property type="entry name" value="Cro/C1-type_HTH"/>
</dbReference>